<keyword evidence="4" id="KW-1185">Reference proteome</keyword>
<feature type="domain" description="DUF2293" evidence="2">
    <location>
        <begin position="100"/>
        <end position="170"/>
    </location>
</feature>
<evidence type="ECO:0000313" key="3">
    <source>
        <dbReference type="EMBL" id="KAK4237275.1"/>
    </source>
</evidence>
<feature type="region of interest" description="Disordered" evidence="1">
    <location>
        <begin position="225"/>
        <end position="249"/>
    </location>
</feature>
<evidence type="ECO:0000313" key="4">
    <source>
        <dbReference type="Proteomes" id="UP001303760"/>
    </source>
</evidence>
<feature type="region of interest" description="Disordered" evidence="1">
    <location>
        <begin position="278"/>
        <end position="304"/>
    </location>
</feature>
<evidence type="ECO:0000259" key="2">
    <source>
        <dbReference type="Pfam" id="PF10056"/>
    </source>
</evidence>
<dbReference type="EMBL" id="MU860146">
    <property type="protein sequence ID" value="KAK4237275.1"/>
    <property type="molecule type" value="Genomic_DNA"/>
</dbReference>
<accession>A0AAN7HDB8</accession>
<name>A0AAN7HDB8_9PEZI</name>
<protein>
    <recommendedName>
        <fullName evidence="2">DUF2293 domain-containing protein</fullName>
    </recommendedName>
</protein>
<dbReference type="Proteomes" id="UP001303760">
    <property type="component" value="Unassembled WGS sequence"/>
</dbReference>
<dbReference type="AlphaFoldDB" id="A0AAN7HDB8"/>
<dbReference type="Pfam" id="PF10056">
    <property type="entry name" value="DUF2293"/>
    <property type="match status" value="1"/>
</dbReference>
<feature type="region of interest" description="Disordered" evidence="1">
    <location>
        <begin position="169"/>
        <end position="208"/>
    </location>
</feature>
<reference evidence="3" key="1">
    <citation type="journal article" date="2023" name="Mol. Phylogenet. Evol.">
        <title>Genome-scale phylogeny and comparative genomics of the fungal order Sordariales.</title>
        <authorList>
            <person name="Hensen N."/>
            <person name="Bonometti L."/>
            <person name="Westerberg I."/>
            <person name="Brannstrom I.O."/>
            <person name="Guillou S."/>
            <person name="Cros-Aarteil S."/>
            <person name="Calhoun S."/>
            <person name="Haridas S."/>
            <person name="Kuo A."/>
            <person name="Mondo S."/>
            <person name="Pangilinan J."/>
            <person name="Riley R."/>
            <person name="LaButti K."/>
            <person name="Andreopoulos B."/>
            <person name="Lipzen A."/>
            <person name="Chen C."/>
            <person name="Yan M."/>
            <person name="Daum C."/>
            <person name="Ng V."/>
            <person name="Clum A."/>
            <person name="Steindorff A."/>
            <person name="Ohm R.A."/>
            <person name="Martin F."/>
            <person name="Silar P."/>
            <person name="Natvig D.O."/>
            <person name="Lalanne C."/>
            <person name="Gautier V."/>
            <person name="Ament-Velasquez S.L."/>
            <person name="Kruys A."/>
            <person name="Hutchinson M.I."/>
            <person name="Powell A.J."/>
            <person name="Barry K."/>
            <person name="Miller A.N."/>
            <person name="Grigoriev I.V."/>
            <person name="Debuchy R."/>
            <person name="Gladieux P."/>
            <person name="Hiltunen Thoren M."/>
            <person name="Johannesson H."/>
        </authorList>
    </citation>
    <scope>NUCLEOTIDE SEQUENCE</scope>
    <source>
        <strain evidence="3">CBS 532.94</strain>
    </source>
</reference>
<evidence type="ECO:0000256" key="1">
    <source>
        <dbReference type="SAM" id="MobiDB-lite"/>
    </source>
</evidence>
<sequence length="304" mass="34013">MAASADPDEPEVRADDPMLRGYGFVPKGNVYITKNYRKMTHEAEKTLYVVLDNKSKPIGLRCPTHIYEPFWSQNKATAAQRAEAVQKRDTAIENNFGEAVLKLFPKIPKAEVPLILKHALKKHSRRVGRASKVAFQDKVKLAVRAHIRHVHTDYDMLLKQGTSRLVAREKWGGRPLNPTTLTPATEKQAKKSKTMTTSTRKSQKTASVKKAIVRTALGHRMLTRRMSRDASELSSGSRESRTGAVSRAHTGLRVRTRQMTSGSDLLAIDDEGLAENVHGFPEDPNVQYDVFTRSDGDYDSDCSE</sequence>
<organism evidence="3 4">
    <name type="scientific">Achaetomium macrosporum</name>
    <dbReference type="NCBI Taxonomy" id="79813"/>
    <lineage>
        <taxon>Eukaryota</taxon>
        <taxon>Fungi</taxon>
        <taxon>Dikarya</taxon>
        <taxon>Ascomycota</taxon>
        <taxon>Pezizomycotina</taxon>
        <taxon>Sordariomycetes</taxon>
        <taxon>Sordariomycetidae</taxon>
        <taxon>Sordariales</taxon>
        <taxon>Chaetomiaceae</taxon>
        <taxon>Achaetomium</taxon>
    </lineage>
</organism>
<gene>
    <name evidence="3" type="ORF">C8A03DRAFT_44848</name>
</gene>
<proteinExistence type="predicted"/>
<dbReference type="PANTHER" id="PTHR38113">
    <property type="match status" value="1"/>
</dbReference>
<dbReference type="InterPro" id="IPR018744">
    <property type="entry name" value="DUF2293"/>
</dbReference>
<dbReference type="PANTHER" id="PTHR38113:SF2">
    <property type="entry name" value="DUF2293 DOMAIN-CONTAINING PROTEIN"/>
    <property type="match status" value="1"/>
</dbReference>
<comment type="caution">
    <text evidence="3">The sequence shown here is derived from an EMBL/GenBank/DDBJ whole genome shotgun (WGS) entry which is preliminary data.</text>
</comment>
<reference evidence="3" key="2">
    <citation type="submission" date="2023-05" db="EMBL/GenBank/DDBJ databases">
        <authorList>
            <consortium name="Lawrence Berkeley National Laboratory"/>
            <person name="Steindorff A."/>
            <person name="Hensen N."/>
            <person name="Bonometti L."/>
            <person name="Westerberg I."/>
            <person name="Brannstrom I.O."/>
            <person name="Guillou S."/>
            <person name="Cros-Aarteil S."/>
            <person name="Calhoun S."/>
            <person name="Haridas S."/>
            <person name="Kuo A."/>
            <person name="Mondo S."/>
            <person name="Pangilinan J."/>
            <person name="Riley R."/>
            <person name="Labutti K."/>
            <person name="Andreopoulos B."/>
            <person name="Lipzen A."/>
            <person name="Chen C."/>
            <person name="Yanf M."/>
            <person name="Daum C."/>
            <person name="Ng V."/>
            <person name="Clum A."/>
            <person name="Ohm R."/>
            <person name="Martin F."/>
            <person name="Silar P."/>
            <person name="Natvig D."/>
            <person name="Lalanne C."/>
            <person name="Gautier V."/>
            <person name="Ament-Velasquez S.L."/>
            <person name="Kruys A."/>
            <person name="Hutchinson M.I."/>
            <person name="Powell A.J."/>
            <person name="Barry K."/>
            <person name="Miller A.N."/>
            <person name="Grigoriev I.V."/>
            <person name="Debuchy R."/>
            <person name="Gladieux P."/>
            <person name="Thoren M.H."/>
            <person name="Johannesson H."/>
        </authorList>
    </citation>
    <scope>NUCLEOTIDE SEQUENCE</scope>
    <source>
        <strain evidence="3">CBS 532.94</strain>
    </source>
</reference>